<dbReference type="Gene3D" id="1.25.40.80">
    <property type="match status" value="1"/>
</dbReference>
<gene>
    <name evidence="9" type="ORF">F9K24_08330</name>
</gene>
<dbReference type="PROSITE" id="PS51645">
    <property type="entry name" value="PHR_CRY_ALPHA_BETA"/>
    <property type="match status" value="1"/>
</dbReference>
<feature type="binding site" evidence="5">
    <location>
        <position position="264"/>
    </location>
    <ligand>
        <name>FAD</name>
        <dbReference type="ChEBI" id="CHEBI:57692"/>
    </ligand>
</feature>
<dbReference type="GO" id="GO:0006950">
    <property type="term" value="P:response to stress"/>
    <property type="evidence" value="ECO:0007669"/>
    <property type="project" value="UniProtKB-ARBA"/>
</dbReference>
<dbReference type="AlphaFoldDB" id="A0A833H2H3"/>
<organism evidence="9 10">
    <name type="scientific">Leptonema illini</name>
    <dbReference type="NCBI Taxonomy" id="183"/>
    <lineage>
        <taxon>Bacteria</taxon>
        <taxon>Pseudomonadati</taxon>
        <taxon>Spirochaetota</taxon>
        <taxon>Spirochaetia</taxon>
        <taxon>Leptospirales</taxon>
        <taxon>Leptospiraceae</taxon>
        <taxon>Leptonema</taxon>
    </lineage>
</organism>
<evidence type="ECO:0000313" key="9">
    <source>
        <dbReference type="EMBL" id="KAB2933346.1"/>
    </source>
</evidence>
<dbReference type="EMBL" id="WBUI01000006">
    <property type="protein sequence ID" value="KAB2933346.1"/>
    <property type="molecule type" value="Genomic_DNA"/>
</dbReference>
<evidence type="ECO:0000256" key="3">
    <source>
        <dbReference type="ARBA" id="ARBA00022827"/>
    </source>
</evidence>
<dbReference type="InterPro" id="IPR005101">
    <property type="entry name" value="Cryptochr/Photolyase_FAD-bd"/>
</dbReference>
<sequence length="493" mass="57184">MNRPNRPVFLYWMRRDLRTDDNRALFEAWSAASRAGADLLAIFCFDPHILEPLPRSDRRVGFIVDALHAVAEAGLPLISFYGPPVEIFEGLSECLSVAGVFANEDYEPYARARDAAVKAALDRKGIPFHLFTDHVIFHPEQILKNDGLPYHVFTPYSRRWKDRFFQSVIRPLDAPNFAQMPSAELNDRAGYPWQDLFEMRRRIAERAGRSITKSNNESTQTTAEERLLTAVQIGFQPEPHGLALKTPTSKTPASWIPDRIIERYAETRDFPALADGTTRLGPHLRFGTVSIRRLANAGRHHPVFLNELIWREFFQMILYYYQGIDQEFRPEFRILRKFWRDPDRSADARRDIEAWKGGRTGYPLVDAGMRELAATGFMHNRVRMVVASFLCKHLLIDWRIGERYFAEQLLDFELASNNGNWQWAAGTGCDAAPYFRIFSPELQQKRFDPQMQYVRRWLPEFGTDRYPPPIVDHKVARARALAFYERVRTQNLS</sequence>
<dbReference type="InterPro" id="IPR002081">
    <property type="entry name" value="Cryptochrome/DNA_photolyase_1"/>
</dbReference>
<dbReference type="GO" id="GO:0003904">
    <property type="term" value="F:deoxyribodipyrimidine photo-lyase activity"/>
    <property type="evidence" value="ECO:0007669"/>
    <property type="project" value="TreeGrafter"/>
</dbReference>
<dbReference type="GO" id="GO:0071949">
    <property type="term" value="F:FAD binding"/>
    <property type="evidence" value="ECO:0007669"/>
    <property type="project" value="TreeGrafter"/>
</dbReference>
<reference evidence="9 10" key="1">
    <citation type="submission" date="2019-10" db="EMBL/GenBank/DDBJ databases">
        <title>Extracellular Electron Transfer in a Candidatus Methanoperedens spp. Enrichment Culture.</title>
        <authorList>
            <person name="Berger S."/>
            <person name="Rangel Shaw D."/>
            <person name="Berben T."/>
            <person name="In 'T Zandt M."/>
            <person name="Frank J."/>
            <person name="Reimann J."/>
            <person name="Jetten M.S.M."/>
            <person name="Welte C.U."/>
        </authorList>
    </citation>
    <scope>NUCLEOTIDE SEQUENCE [LARGE SCALE GENOMIC DNA]</scope>
    <source>
        <strain evidence="9">SB12</strain>
    </source>
</reference>
<dbReference type="SUPFAM" id="SSF48173">
    <property type="entry name" value="Cryptochrome/photolyase FAD-binding domain"/>
    <property type="match status" value="1"/>
</dbReference>
<keyword evidence="3 5" id="KW-0274">FAD</keyword>
<dbReference type="GO" id="GO:0009416">
    <property type="term" value="P:response to light stimulus"/>
    <property type="evidence" value="ECO:0007669"/>
    <property type="project" value="TreeGrafter"/>
</dbReference>
<dbReference type="PROSITE" id="PS00394">
    <property type="entry name" value="DNA_PHOTOLYASES_1_1"/>
    <property type="match status" value="1"/>
</dbReference>
<keyword evidence="9" id="KW-0456">Lyase</keyword>
<feature type="site" description="Electron transfer via tryptophanyl radical" evidence="6">
    <location>
        <position position="421"/>
    </location>
</feature>
<comment type="cofactor">
    <cofactor evidence="5">
        <name>FAD</name>
        <dbReference type="ChEBI" id="CHEBI:57692"/>
    </cofactor>
    <text evidence="5">Binds 1 FAD per subunit.</text>
</comment>
<protein>
    <submittedName>
        <fullName evidence="9">Deoxyribodipyrimidine photo-lyase</fullName>
    </submittedName>
</protein>
<dbReference type="Pfam" id="PF00875">
    <property type="entry name" value="DNA_photolyase"/>
    <property type="match status" value="1"/>
</dbReference>
<dbReference type="PANTHER" id="PTHR11455">
    <property type="entry name" value="CRYPTOCHROME"/>
    <property type="match status" value="1"/>
</dbReference>
<feature type="site" description="Electron transfer via tryptophanyl radical" evidence="6">
    <location>
        <position position="339"/>
    </location>
</feature>
<proteinExistence type="inferred from homology"/>
<evidence type="ECO:0000256" key="2">
    <source>
        <dbReference type="ARBA" id="ARBA00022630"/>
    </source>
</evidence>
<feature type="binding site" evidence="5">
    <location>
        <begin position="307"/>
        <end position="314"/>
    </location>
    <ligand>
        <name>FAD</name>
        <dbReference type="ChEBI" id="CHEBI:57692"/>
    </ligand>
</feature>
<dbReference type="PRINTS" id="PR00147">
    <property type="entry name" value="DNAPHOTLYASE"/>
</dbReference>
<dbReference type="InterPro" id="IPR036155">
    <property type="entry name" value="Crypto/Photolyase_N_sf"/>
</dbReference>
<dbReference type="InterPro" id="IPR018394">
    <property type="entry name" value="DNA_photolyase_1_CS_C"/>
</dbReference>
<evidence type="ECO:0000256" key="1">
    <source>
        <dbReference type="ARBA" id="ARBA00001932"/>
    </source>
</evidence>
<dbReference type="InterPro" id="IPR014729">
    <property type="entry name" value="Rossmann-like_a/b/a_fold"/>
</dbReference>
<dbReference type="GO" id="GO:0003677">
    <property type="term" value="F:DNA binding"/>
    <property type="evidence" value="ECO:0007669"/>
    <property type="project" value="TreeGrafter"/>
</dbReference>
<evidence type="ECO:0000256" key="5">
    <source>
        <dbReference type="PIRSR" id="PIRSR602081-1"/>
    </source>
</evidence>
<dbReference type="PANTHER" id="PTHR11455:SF9">
    <property type="entry name" value="CRYPTOCHROME CIRCADIAN CLOCK 5 ISOFORM X1"/>
    <property type="match status" value="1"/>
</dbReference>
<accession>A0A833H2H3</accession>
<dbReference type="InterPro" id="IPR006050">
    <property type="entry name" value="DNA_photolyase_N"/>
</dbReference>
<evidence type="ECO:0000313" key="10">
    <source>
        <dbReference type="Proteomes" id="UP000460298"/>
    </source>
</evidence>
<keyword evidence="2 5" id="KW-0285">Flavoprotein</keyword>
<evidence type="ECO:0000259" key="8">
    <source>
        <dbReference type="PROSITE" id="PS51645"/>
    </source>
</evidence>
<evidence type="ECO:0000256" key="7">
    <source>
        <dbReference type="RuleBase" id="RU004182"/>
    </source>
</evidence>
<keyword evidence="4 7" id="KW-0157">Chromophore</keyword>
<dbReference type="Proteomes" id="UP000460298">
    <property type="component" value="Unassembled WGS sequence"/>
</dbReference>
<dbReference type="SUPFAM" id="SSF52425">
    <property type="entry name" value="Cryptochrome/photolyase, N-terminal domain"/>
    <property type="match status" value="1"/>
</dbReference>
<dbReference type="Pfam" id="PF03441">
    <property type="entry name" value="FAD_binding_7"/>
    <property type="match status" value="1"/>
</dbReference>
<evidence type="ECO:0000256" key="4">
    <source>
        <dbReference type="ARBA" id="ARBA00022991"/>
    </source>
</evidence>
<dbReference type="Gene3D" id="1.10.579.10">
    <property type="entry name" value="DNA Cyclobutane Dipyrimidine Photolyase, subunit A, domain 3"/>
    <property type="match status" value="1"/>
</dbReference>
<dbReference type="Gene3D" id="3.40.50.620">
    <property type="entry name" value="HUPs"/>
    <property type="match status" value="1"/>
</dbReference>
<comment type="caution">
    <text evidence="9">The sequence shown here is derived from an EMBL/GenBank/DDBJ whole genome shotgun (WGS) entry which is preliminary data.</text>
</comment>
<comment type="cofactor">
    <cofactor evidence="1">
        <name>(6R)-5,10-methylene-5,6,7,8-tetrahydrofolate</name>
        <dbReference type="ChEBI" id="CHEBI:15636"/>
    </cofactor>
</comment>
<name>A0A833H2H3_9LEPT</name>
<dbReference type="PROSITE" id="PS00691">
    <property type="entry name" value="DNA_PHOTOLYASES_1_2"/>
    <property type="match status" value="1"/>
</dbReference>
<feature type="binding site" evidence="5">
    <location>
        <position position="304"/>
    </location>
    <ligand>
        <name>FAD</name>
        <dbReference type="ChEBI" id="CHEBI:57692"/>
    </ligand>
</feature>
<dbReference type="GO" id="GO:0006139">
    <property type="term" value="P:nucleobase-containing compound metabolic process"/>
    <property type="evidence" value="ECO:0007669"/>
    <property type="project" value="UniProtKB-ARBA"/>
</dbReference>
<comment type="similarity">
    <text evidence="7">Belongs to the DNA photolyase family.</text>
</comment>
<feature type="domain" description="Photolyase/cryptochrome alpha/beta" evidence="8">
    <location>
        <begin position="7"/>
        <end position="136"/>
    </location>
</feature>
<evidence type="ECO:0000256" key="6">
    <source>
        <dbReference type="PIRSR" id="PIRSR602081-2"/>
    </source>
</evidence>
<dbReference type="InterPro" id="IPR036134">
    <property type="entry name" value="Crypto/Photolyase_FAD-like_sf"/>
</dbReference>
<feature type="site" description="Electron transfer via tryptophanyl radical" evidence="6">
    <location>
        <position position="398"/>
    </location>
</feature>